<evidence type="ECO:0000313" key="3">
    <source>
        <dbReference type="EMBL" id="KEK20463.1"/>
    </source>
</evidence>
<accession>A0A073KDV5</accession>
<dbReference type="STRING" id="574376.BAMA_13660"/>
<keyword evidence="4" id="KW-1185">Reference proteome</keyword>
<feature type="domain" description="DUF1835" evidence="1">
    <location>
        <begin position="4"/>
        <end position="133"/>
    </location>
</feature>
<protein>
    <recommendedName>
        <fullName evidence="5">DUF1835 domain-containing protein</fullName>
    </recommendedName>
</protein>
<evidence type="ECO:0000313" key="4">
    <source>
        <dbReference type="Proteomes" id="UP000027822"/>
    </source>
</evidence>
<proteinExistence type="predicted"/>
<dbReference type="eggNOG" id="ENOG502ZC22">
    <property type="taxonomic scope" value="Bacteria"/>
</dbReference>
<dbReference type="Pfam" id="PF08874">
    <property type="entry name" value="DUF1835"/>
    <property type="match status" value="1"/>
</dbReference>
<dbReference type="InterPro" id="IPR022123">
    <property type="entry name" value="DUF3658"/>
</dbReference>
<name>A0A073KDV5_9BACI</name>
<feature type="domain" description="DUF3658" evidence="2">
    <location>
        <begin position="171"/>
        <end position="271"/>
    </location>
</feature>
<evidence type="ECO:0000259" key="2">
    <source>
        <dbReference type="Pfam" id="PF12395"/>
    </source>
</evidence>
<dbReference type="AlphaFoldDB" id="A0A073KDV5"/>
<dbReference type="InterPro" id="IPR014973">
    <property type="entry name" value="DUF1835"/>
</dbReference>
<dbReference type="Pfam" id="PF12395">
    <property type="entry name" value="DUF3658"/>
    <property type="match status" value="1"/>
</dbReference>
<reference evidence="3 4" key="1">
    <citation type="submission" date="2014-06" db="EMBL/GenBank/DDBJ databases">
        <title>Draft genome sequence of Bacillus manliponensis JCM 15802 (MCCC 1A00708).</title>
        <authorList>
            <person name="Lai Q."/>
            <person name="Liu Y."/>
            <person name="Shao Z."/>
        </authorList>
    </citation>
    <scope>NUCLEOTIDE SEQUENCE [LARGE SCALE GENOMIC DNA]</scope>
    <source>
        <strain evidence="3 4">JCM 15802</strain>
    </source>
</reference>
<gene>
    <name evidence="3" type="ORF">BAMA_13660</name>
</gene>
<sequence>MNTVHIVFGDSAAENVTSALRKSNQHKSEKVICMKEDFSIGPISKLECDEGIQVRKKWLGEVLKTIDPHFIKDSDDFEWIAETMRSNLQSVTEIPNDSKIVLWHGSNTSDKIGLMFVAFLLQDKNVYFEEVNVTEYSHHINYMIRDMHGEEIPHMLNSVGATPPKLILDVLQMKKSMSNIEVQMLIKNWEKWSGAKEILRILLNEEVVAVSEDYYDTAILQTVSNEYEVAARVVGEVMGTNEQCIGDTYLAFRVHYLIQKGQLQYKGDLGGLGKFGIRLG</sequence>
<evidence type="ECO:0000259" key="1">
    <source>
        <dbReference type="Pfam" id="PF08874"/>
    </source>
</evidence>
<evidence type="ECO:0008006" key="5">
    <source>
        <dbReference type="Google" id="ProtNLM"/>
    </source>
</evidence>
<dbReference type="EMBL" id="JOTN01000003">
    <property type="protein sequence ID" value="KEK20463.1"/>
    <property type="molecule type" value="Genomic_DNA"/>
</dbReference>
<comment type="caution">
    <text evidence="3">The sequence shown here is derived from an EMBL/GenBank/DDBJ whole genome shotgun (WGS) entry which is preliminary data.</text>
</comment>
<dbReference type="Proteomes" id="UP000027822">
    <property type="component" value="Unassembled WGS sequence"/>
</dbReference>
<dbReference type="RefSeq" id="WP_034636536.1">
    <property type="nucleotide sequence ID" value="NZ_CBCSJC010000004.1"/>
</dbReference>
<organism evidence="3 4">
    <name type="scientific">Bacillus manliponensis</name>
    <dbReference type="NCBI Taxonomy" id="574376"/>
    <lineage>
        <taxon>Bacteria</taxon>
        <taxon>Bacillati</taxon>
        <taxon>Bacillota</taxon>
        <taxon>Bacilli</taxon>
        <taxon>Bacillales</taxon>
        <taxon>Bacillaceae</taxon>
        <taxon>Bacillus</taxon>
        <taxon>Bacillus cereus group</taxon>
    </lineage>
</organism>
<dbReference type="OrthoDB" id="343110at2"/>